<dbReference type="STRING" id="36646.A0A1V6UX25"/>
<comment type="similarity">
    <text evidence="1 5">Belongs to the glycosyl hydrolase 43 family.</text>
</comment>
<keyword evidence="3 5" id="KW-0378">Hydrolase</keyword>
<evidence type="ECO:0000313" key="8">
    <source>
        <dbReference type="Proteomes" id="UP000191500"/>
    </source>
</evidence>
<dbReference type="PANTHER" id="PTHR43817:SF1">
    <property type="entry name" value="HYDROLASE, FAMILY 43, PUTATIVE (AFU_ORTHOLOGUE AFUA_3G01660)-RELATED"/>
    <property type="match status" value="1"/>
</dbReference>
<evidence type="ECO:0000256" key="6">
    <source>
        <dbReference type="SAM" id="SignalP"/>
    </source>
</evidence>
<dbReference type="InterPro" id="IPR006710">
    <property type="entry name" value="Glyco_hydro_43"/>
</dbReference>
<dbReference type="SUPFAM" id="SSF75005">
    <property type="entry name" value="Arabinanase/levansucrase/invertase"/>
    <property type="match status" value="1"/>
</dbReference>
<feature type="signal peptide" evidence="6">
    <location>
        <begin position="1"/>
        <end position="24"/>
    </location>
</feature>
<gene>
    <name evidence="7" type="ORF">PENCOP_c003G01042</name>
</gene>
<evidence type="ECO:0000313" key="7">
    <source>
        <dbReference type="EMBL" id="OQE42965.1"/>
    </source>
</evidence>
<dbReference type="EMBL" id="MDDG01000003">
    <property type="protein sequence ID" value="OQE42965.1"/>
    <property type="molecule type" value="Genomic_DNA"/>
</dbReference>
<dbReference type="Proteomes" id="UP000191500">
    <property type="component" value="Unassembled WGS sequence"/>
</dbReference>
<evidence type="ECO:0000256" key="4">
    <source>
        <dbReference type="ARBA" id="ARBA00023295"/>
    </source>
</evidence>
<dbReference type="InterPro" id="IPR023296">
    <property type="entry name" value="Glyco_hydro_beta-prop_sf"/>
</dbReference>
<dbReference type="Pfam" id="PF04616">
    <property type="entry name" value="Glyco_hydro_43"/>
    <property type="match status" value="1"/>
</dbReference>
<protein>
    <submittedName>
        <fullName evidence="7">Uncharacterized protein</fullName>
    </submittedName>
</protein>
<evidence type="ECO:0000256" key="5">
    <source>
        <dbReference type="RuleBase" id="RU361187"/>
    </source>
</evidence>
<dbReference type="CDD" id="cd18820">
    <property type="entry name" value="GH43_LbAraf43-like"/>
    <property type="match status" value="1"/>
</dbReference>
<keyword evidence="2 6" id="KW-0732">Signal</keyword>
<feature type="chain" id="PRO_5012235353" evidence="6">
    <location>
        <begin position="25"/>
        <end position="327"/>
    </location>
</feature>
<sequence>MHKMTNKVFSIFIGFLAICSLSLALTNPIRKPSGSDPFIVYTGGYYYLLTTTWSDVEISRSTTVAGLETATKKVVYSSTTSSRCCNVWAPEVHYLGDKWYIYYTAGDSASLDGQRLHVLTGGASPWDDYTYTGQLTNEWSIDGSVIRFSEYGNYLMFSCFHGVTYQSLCIQKLGSDFVSLTGNIYVISQPTESWEKIGTPVNEAPAALYFGGTTYISYSASYCWTASYCLGLLAWDGKTTPTQASAWTKKNGCVFGSANSNYGTGSNGFFQSPDSSQTWIVYHATTLTSGACDDSRYTMIQLLGTHSDGSPNVGIPVPWTHAYSEPR</sequence>
<dbReference type="AlphaFoldDB" id="A0A1V6UX25"/>
<name>A0A1V6UX25_9EURO</name>
<evidence type="ECO:0000256" key="2">
    <source>
        <dbReference type="ARBA" id="ARBA00022729"/>
    </source>
</evidence>
<reference evidence="8" key="1">
    <citation type="journal article" date="2017" name="Nat. Microbiol.">
        <title>Global analysis of biosynthetic gene clusters reveals vast potential of secondary metabolite production in Penicillium species.</title>
        <authorList>
            <person name="Nielsen J.C."/>
            <person name="Grijseels S."/>
            <person name="Prigent S."/>
            <person name="Ji B."/>
            <person name="Dainat J."/>
            <person name="Nielsen K.F."/>
            <person name="Frisvad J.C."/>
            <person name="Workman M."/>
            <person name="Nielsen J."/>
        </authorList>
    </citation>
    <scope>NUCLEOTIDE SEQUENCE [LARGE SCALE GENOMIC DNA]</scope>
    <source>
        <strain evidence="8">IBT 31321</strain>
    </source>
</reference>
<dbReference type="PANTHER" id="PTHR43817">
    <property type="entry name" value="GLYCOSYL HYDROLASE"/>
    <property type="match status" value="1"/>
</dbReference>
<dbReference type="GO" id="GO:0004553">
    <property type="term" value="F:hydrolase activity, hydrolyzing O-glycosyl compounds"/>
    <property type="evidence" value="ECO:0007669"/>
    <property type="project" value="InterPro"/>
</dbReference>
<accession>A0A1V6UX25</accession>
<evidence type="ECO:0000256" key="1">
    <source>
        <dbReference type="ARBA" id="ARBA00009865"/>
    </source>
</evidence>
<proteinExistence type="inferred from homology"/>
<evidence type="ECO:0000256" key="3">
    <source>
        <dbReference type="ARBA" id="ARBA00022801"/>
    </source>
</evidence>
<dbReference type="Gene3D" id="2.115.10.20">
    <property type="entry name" value="Glycosyl hydrolase domain, family 43"/>
    <property type="match status" value="1"/>
</dbReference>
<comment type="caution">
    <text evidence="7">The sequence shown here is derived from an EMBL/GenBank/DDBJ whole genome shotgun (WGS) entry which is preliminary data.</text>
</comment>
<dbReference type="GO" id="GO:0005975">
    <property type="term" value="P:carbohydrate metabolic process"/>
    <property type="evidence" value="ECO:0007669"/>
    <property type="project" value="InterPro"/>
</dbReference>
<keyword evidence="4 5" id="KW-0326">Glycosidase</keyword>
<keyword evidence="8" id="KW-1185">Reference proteome</keyword>
<organism evidence="7 8">
    <name type="scientific">Penicillium coprophilum</name>
    <dbReference type="NCBI Taxonomy" id="36646"/>
    <lineage>
        <taxon>Eukaryota</taxon>
        <taxon>Fungi</taxon>
        <taxon>Dikarya</taxon>
        <taxon>Ascomycota</taxon>
        <taxon>Pezizomycotina</taxon>
        <taxon>Eurotiomycetes</taxon>
        <taxon>Eurotiomycetidae</taxon>
        <taxon>Eurotiales</taxon>
        <taxon>Aspergillaceae</taxon>
        <taxon>Penicillium</taxon>
    </lineage>
</organism>